<organism evidence="4 5">
    <name type="scientific">Brevibacterium pityocampae</name>
    <dbReference type="NCBI Taxonomy" id="506594"/>
    <lineage>
        <taxon>Bacteria</taxon>
        <taxon>Bacillati</taxon>
        <taxon>Actinomycetota</taxon>
        <taxon>Actinomycetes</taxon>
        <taxon>Micrococcales</taxon>
        <taxon>Brevibacteriaceae</taxon>
        <taxon>Brevibacterium</taxon>
    </lineage>
</organism>
<sequence length="166" mass="17862">MAGVNIGVSALVVVHPDGQRLLMVRKSGTTSFMLPGGKPEPGETAVQAIVREIAEELGPALDPVDLEELGTWTAQAANEAGFSVTGTVFLHDGIPDGLDVEDPQVLEEIEEAGWFPWDALPADTSARQFASLTRDHVIPHLRKRLRARSVQAPRDSTPGYWASDQA</sequence>
<dbReference type="PROSITE" id="PS00893">
    <property type="entry name" value="NUDIX_BOX"/>
    <property type="match status" value="1"/>
</dbReference>
<dbReference type="RefSeq" id="WP_345031775.1">
    <property type="nucleotide sequence ID" value="NZ_BAABGL010000015.1"/>
</dbReference>
<evidence type="ECO:0000313" key="5">
    <source>
        <dbReference type="Proteomes" id="UP001500642"/>
    </source>
</evidence>
<name>A0ABP8JJT3_9MICO</name>
<gene>
    <name evidence="4" type="ORF">GCM10023167_19740</name>
</gene>
<evidence type="ECO:0000313" key="4">
    <source>
        <dbReference type="EMBL" id="GAA4391980.1"/>
    </source>
</evidence>
<dbReference type="InterPro" id="IPR020084">
    <property type="entry name" value="NUDIX_hydrolase_CS"/>
</dbReference>
<keyword evidence="2" id="KW-0378">Hydrolase</keyword>
<protein>
    <submittedName>
        <fullName evidence="4">NUDIX domain-containing protein</fullName>
    </submittedName>
</protein>
<accession>A0ABP8JJT3</accession>
<comment type="caution">
    <text evidence="4">The sequence shown here is derived from an EMBL/GenBank/DDBJ whole genome shotgun (WGS) entry which is preliminary data.</text>
</comment>
<dbReference type="PANTHER" id="PTHR43046:SF2">
    <property type="entry name" value="8-OXO-DGTP DIPHOSPHATASE-RELATED"/>
    <property type="match status" value="1"/>
</dbReference>
<dbReference type="EMBL" id="BAABGL010000015">
    <property type="protein sequence ID" value="GAA4391980.1"/>
    <property type="molecule type" value="Genomic_DNA"/>
</dbReference>
<evidence type="ECO:0000256" key="2">
    <source>
        <dbReference type="ARBA" id="ARBA00022801"/>
    </source>
</evidence>
<dbReference type="PROSITE" id="PS51462">
    <property type="entry name" value="NUDIX"/>
    <property type="match status" value="1"/>
</dbReference>
<keyword evidence="5" id="KW-1185">Reference proteome</keyword>
<feature type="domain" description="Nudix hydrolase" evidence="3">
    <location>
        <begin position="3"/>
        <end position="137"/>
    </location>
</feature>
<reference evidence="5" key="1">
    <citation type="journal article" date="2019" name="Int. J. Syst. Evol. Microbiol.">
        <title>The Global Catalogue of Microorganisms (GCM) 10K type strain sequencing project: providing services to taxonomists for standard genome sequencing and annotation.</title>
        <authorList>
            <consortium name="The Broad Institute Genomics Platform"/>
            <consortium name="The Broad Institute Genome Sequencing Center for Infectious Disease"/>
            <person name="Wu L."/>
            <person name="Ma J."/>
        </authorList>
    </citation>
    <scope>NUCLEOTIDE SEQUENCE [LARGE SCALE GENOMIC DNA]</scope>
    <source>
        <strain evidence="5">JCM 17808</strain>
    </source>
</reference>
<dbReference type="PANTHER" id="PTHR43046">
    <property type="entry name" value="GDP-MANNOSE MANNOSYL HYDROLASE"/>
    <property type="match status" value="1"/>
</dbReference>
<dbReference type="InterPro" id="IPR000086">
    <property type="entry name" value="NUDIX_hydrolase_dom"/>
</dbReference>
<dbReference type="Pfam" id="PF00293">
    <property type="entry name" value="NUDIX"/>
    <property type="match status" value="1"/>
</dbReference>
<dbReference type="Proteomes" id="UP001500642">
    <property type="component" value="Unassembled WGS sequence"/>
</dbReference>
<evidence type="ECO:0000259" key="3">
    <source>
        <dbReference type="PROSITE" id="PS51462"/>
    </source>
</evidence>
<dbReference type="CDD" id="cd04690">
    <property type="entry name" value="NUDIX_Hydrolase"/>
    <property type="match status" value="1"/>
</dbReference>
<dbReference type="SUPFAM" id="SSF55811">
    <property type="entry name" value="Nudix"/>
    <property type="match status" value="1"/>
</dbReference>
<evidence type="ECO:0000256" key="1">
    <source>
        <dbReference type="ARBA" id="ARBA00001946"/>
    </source>
</evidence>
<dbReference type="InterPro" id="IPR015797">
    <property type="entry name" value="NUDIX_hydrolase-like_dom_sf"/>
</dbReference>
<dbReference type="Gene3D" id="3.90.79.10">
    <property type="entry name" value="Nucleoside Triphosphate Pyrophosphohydrolase"/>
    <property type="match status" value="1"/>
</dbReference>
<proteinExistence type="predicted"/>
<comment type="cofactor">
    <cofactor evidence="1">
        <name>Mg(2+)</name>
        <dbReference type="ChEBI" id="CHEBI:18420"/>
    </cofactor>
</comment>